<dbReference type="InterPro" id="IPR004429">
    <property type="entry name" value="Isopropylmalate_DH"/>
</dbReference>
<evidence type="ECO:0000256" key="3">
    <source>
        <dbReference type="ARBA" id="ARBA00007769"/>
    </source>
</evidence>
<evidence type="ECO:0000256" key="7">
    <source>
        <dbReference type="ARBA" id="ARBA00022723"/>
    </source>
</evidence>
<dbReference type="SUPFAM" id="SSF53659">
    <property type="entry name" value="Isocitrate/Isopropylmalate dehydrogenase-like"/>
    <property type="match status" value="1"/>
</dbReference>
<evidence type="ECO:0000256" key="6">
    <source>
        <dbReference type="ARBA" id="ARBA00022605"/>
    </source>
</evidence>
<keyword evidence="6" id="KW-0028">Amino-acid biosynthesis</keyword>
<dbReference type="OrthoDB" id="419183at2759"/>
<evidence type="ECO:0000256" key="2">
    <source>
        <dbReference type="ARBA" id="ARBA00004762"/>
    </source>
</evidence>
<dbReference type="PANTHER" id="PTHR42979:SF1">
    <property type="entry name" value="3-ISOPROPYLMALATE DEHYDROGENASE"/>
    <property type="match status" value="1"/>
</dbReference>
<evidence type="ECO:0000256" key="12">
    <source>
        <dbReference type="ARBA" id="ARBA00023304"/>
    </source>
</evidence>
<evidence type="ECO:0000313" key="15">
    <source>
        <dbReference type="EMBL" id="EIW11861.1"/>
    </source>
</evidence>
<dbReference type="GO" id="GO:0003862">
    <property type="term" value="F:3-isopropylmalate dehydrogenase activity"/>
    <property type="evidence" value="ECO:0007669"/>
    <property type="project" value="UniProtKB-EC"/>
</dbReference>
<evidence type="ECO:0000256" key="11">
    <source>
        <dbReference type="ARBA" id="ARBA00023211"/>
    </source>
</evidence>
<keyword evidence="12" id="KW-0100">Branched-chain amino acid biosynthesis</keyword>
<gene>
    <name evidence="15" type="ORF">CENPK1137D_4479</name>
</gene>
<dbReference type="Gene3D" id="3.40.718.10">
    <property type="entry name" value="Isopropylmalate Dehydrogenase"/>
    <property type="match status" value="1"/>
</dbReference>
<evidence type="ECO:0000256" key="9">
    <source>
        <dbReference type="ARBA" id="ARBA00023002"/>
    </source>
</evidence>
<evidence type="ECO:0000256" key="8">
    <source>
        <dbReference type="ARBA" id="ARBA00022842"/>
    </source>
</evidence>
<feature type="domain" description="Isopropylmalate dehydrogenase-like" evidence="14">
    <location>
        <begin position="6"/>
        <end position="82"/>
    </location>
</feature>
<evidence type="ECO:0000256" key="4">
    <source>
        <dbReference type="ARBA" id="ARBA00019276"/>
    </source>
</evidence>
<dbReference type="EMBL" id="CM001524">
    <property type="protein sequence ID" value="EIW11861.1"/>
    <property type="molecule type" value="Genomic_DNA"/>
</dbReference>
<evidence type="ECO:0000256" key="13">
    <source>
        <dbReference type="ARBA" id="ARBA00030010"/>
    </source>
</evidence>
<keyword evidence="8" id="KW-0460">Magnesium</keyword>
<keyword evidence="9" id="KW-0560">Oxidoreductase</keyword>
<dbReference type="GO" id="GO:0046872">
    <property type="term" value="F:metal ion binding"/>
    <property type="evidence" value="ECO:0007669"/>
    <property type="project" value="UniProtKB-KW"/>
</dbReference>
<keyword evidence="5" id="KW-0432">Leucine biosynthesis</keyword>
<dbReference type="HOGENOM" id="CLU_031953_2_1_1"/>
<comment type="pathway">
    <text evidence="2">Amino-acid biosynthesis; L-leucine biosynthesis; L-leucine from 3-methyl-2-oxobutanoate: step 3/4.</text>
</comment>
<comment type="similarity">
    <text evidence="3">Belongs to the isocitrate and isopropylmalate dehydrogenases family.</text>
</comment>
<keyword evidence="7" id="KW-0479">Metal-binding</keyword>
<dbReference type="Pfam" id="PF00180">
    <property type="entry name" value="Iso_dh"/>
    <property type="match status" value="1"/>
</dbReference>
<evidence type="ECO:0000256" key="5">
    <source>
        <dbReference type="ARBA" id="ARBA00022430"/>
    </source>
</evidence>
<proteinExistence type="inferred from homology"/>
<dbReference type="AlphaFoldDB" id="N1P801"/>
<dbReference type="GO" id="GO:0009098">
    <property type="term" value="P:L-leucine biosynthetic process"/>
    <property type="evidence" value="ECO:0007669"/>
    <property type="project" value="UniProtKB-KW"/>
</dbReference>
<dbReference type="GO" id="GO:0005829">
    <property type="term" value="C:cytosol"/>
    <property type="evidence" value="ECO:0007669"/>
    <property type="project" value="TreeGrafter"/>
</dbReference>
<reference evidence="15" key="1">
    <citation type="submission" date="2012-03" db="EMBL/GenBank/DDBJ databases">
        <title>De novo sequencing, assembly and analysis of the genome of the laboratory strain Saccharomyces cerevisiae CEN.PK113-7D, a model for modern industrial biotechnology.</title>
        <authorList>
            <person name="Nijkamp J.F."/>
            <person name="van den Broek M.A."/>
            <person name="Datema E."/>
            <person name="de Kok S."/>
            <person name="Bosman L."/>
            <person name="Luttink M.A."/>
            <person name="Daran-Lapujade P."/>
            <person name="Vongsangnak W."/>
            <person name="Nielsen J."/>
            <person name="Heijne W.H.M."/>
            <person name="Klaassen P."/>
            <person name="Platt D."/>
            <person name="Paddon C.J."/>
            <person name="Koetter P."/>
            <person name="van Ham R.C."/>
            <person name="Reinders M.J.T."/>
            <person name="Pronk J.T."/>
            <person name="de Ridder D."/>
            <person name="Daran J.-M."/>
        </authorList>
    </citation>
    <scope>NUCLEOTIDE SEQUENCE</scope>
    <source>
        <strain evidence="15">CEN.PK113-7D</strain>
    </source>
</reference>
<keyword evidence="10" id="KW-0520">NAD</keyword>
<evidence type="ECO:0000256" key="10">
    <source>
        <dbReference type="ARBA" id="ARBA00023027"/>
    </source>
</evidence>
<dbReference type="PANTHER" id="PTHR42979">
    <property type="entry name" value="3-ISOPROPYLMALATE DEHYDROGENASE"/>
    <property type="match status" value="1"/>
</dbReference>
<evidence type="ECO:0000256" key="1">
    <source>
        <dbReference type="ARBA" id="ARBA00000624"/>
    </source>
</evidence>
<protein>
    <recommendedName>
        <fullName evidence="4">3-isopropylmalate dehydrogenase</fullName>
    </recommendedName>
    <alternativeName>
        <fullName evidence="13">Beta-IPM dehydrogenase</fullName>
    </alternativeName>
</protein>
<dbReference type="Proteomes" id="UP000013192">
    <property type="component" value="Chromosome III"/>
</dbReference>
<evidence type="ECO:0000259" key="14">
    <source>
        <dbReference type="Pfam" id="PF00180"/>
    </source>
</evidence>
<name>N1P801_YEASC</name>
<organism evidence="15">
    <name type="scientific">Saccharomyces cerevisiae (strain CEN.PK113-7D)</name>
    <name type="common">Baker's yeast</name>
    <dbReference type="NCBI Taxonomy" id="889517"/>
    <lineage>
        <taxon>Eukaryota</taxon>
        <taxon>Fungi</taxon>
        <taxon>Dikarya</taxon>
        <taxon>Ascomycota</taxon>
        <taxon>Saccharomycotina</taxon>
        <taxon>Saccharomycetes</taxon>
        <taxon>Saccharomycetales</taxon>
        <taxon>Saccharomycetaceae</taxon>
        <taxon>Saccharomyces</taxon>
    </lineage>
</organism>
<accession>N1P801</accession>
<comment type="catalytic activity">
    <reaction evidence="1">
        <text>(2R,3S)-3-isopropylmalate + NAD(+) = 4-methyl-2-oxopentanoate + CO2 + NADH</text>
        <dbReference type="Rhea" id="RHEA:32271"/>
        <dbReference type="ChEBI" id="CHEBI:16526"/>
        <dbReference type="ChEBI" id="CHEBI:17865"/>
        <dbReference type="ChEBI" id="CHEBI:35121"/>
        <dbReference type="ChEBI" id="CHEBI:57540"/>
        <dbReference type="ChEBI" id="CHEBI:57945"/>
        <dbReference type="EC" id="1.1.1.85"/>
    </reaction>
</comment>
<sequence length="85" mass="8863">MSAPKKIVVLPGDHVGQEITAEAIKVLKAISDVRSNVKFDFENHLIGGAAIDATGVPLPDEALEASKKADAVLLGAVGGPKWGYR</sequence>
<keyword evidence="11" id="KW-0464">Manganese</keyword>
<dbReference type="InterPro" id="IPR024084">
    <property type="entry name" value="IsoPropMal-DH-like_dom"/>
</dbReference>